<gene>
    <name evidence="2" type="ORF">C3B54_11764</name>
</gene>
<feature type="transmembrane region" description="Helical" evidence="1">
    <location>
        <begin position="25"/>
        <end position="45"/>
    </location>
</feature>
<dbReference type="Proteomes" id="UP000243077">
    <property type="component" value="Chromosome"/>
</dbReference>
<keyword evidence="3" id="KW-1185">Reference proteome</keyword>
<sequence length="469" mass="50204">MSRISSEGHDTRGAQRATTRYHRSVWLVSVLALVATVVALTVYAAQGPRLRVASVDVVRAVQFPGAVLRLESDRPLGAIEPSDVTVWPDTGVAVDVSGPIVSVVFTQALRYGTDYRVSIDGVAGETRGVTGSWDFEFSTPSASLHYLDRGDGQTPDRVMRVGTEGEPPEEVHSAPQIDSFVTIGSALITASSGGNGTSRLDIVEPVGDDLQRLVLPENARIDQLLAPATGTRFLFTLSSVDDSGRYDRTLFVADAAGGSRPEMLTGLDGESLRVTKAAVTPGSSQVVAWVDEVKVVRIDLDSGLVLPIAEEAQEFWGVSSDASDAVLVDLGGTVAIDIESLEEERIVPGRVGTREVFEGQTHLMVDGRRVQTVVIGNQTDTEFTSLVVLDDGEGSSVPIYRTPDDLGSIGRFVVSPGDQYVAIEFTPNRAEATPDGRILEPRDQSVTTVVVDIDSGQVVRSVEGFWPIW</sequence>
<dbReference type="SUPFAM" id="SSF82171">
    <property type="entry name" value="DPP6 N-terminal domain-like"/>
    <property type="match status" value="1"/>
</dbReference>
<reference evidence="2 3" key="1">
    <citation type="submission" date="2018-02" db="EMBL/GenBank/DDBJ databases">
        <title>Complete genome of the streamlined marine actinobacterium Pontimonas salivibrio CL-TW6 adapted to coastal planktonic lifestype.</title>
        <authorList>
            <person name="Cho B.C."/>
            <person name="Hardies S.C."/>
            <person name="Jang G.I."/>
            <person name="Hwang C.Y."/>
        </authorList>
    </citation>
    <scope>NUCLEOTIDE SEQUENCE [LARGE SCALE GENOMIC DNA]</scope>
    <source>
        <strain evidence="2 3">CL-TW6</strain>
    </source>
</reference>
<organism evidence="2 3">
    <name type="scientific">Pontimonas salivibrio</name>
    <dbReference type="NCBI Taxonomy" id="1159327"/>
    <lineage>
        <taxon>Bacteria</taxon>
        <taxon>Bacillati</taxon>
        <taxon>Actinomycetota</taxon>
        <taxon>Actinomycetes</taxon>
        <taxon>Micrococcales</taxon>
        <taxon>Microbacteriaceae</taxon>
        <taxon>Pontimonas</taxon>
    </lineage>
</organism>
<evidence type="ECO:0008006" key="4">
    <source>
        <dbReference type="Google" id="ProtNLM"/>
    </source>
</evidence>
<name>A0A2L2BQ16_9MICO</name>
<accession>A0A2L2BQ16</accession>
<dbReference type="KEGG" id="psai:C3B54_11764"/>
<keyword evidence="1" id="KW-0812">Transmembrane</keyword>
<protein>
    <recommendedName>
        <fullName evidence="4">SbsA Ig-like domain-containing protein</fullName>
    </recommendedName>
</protein>
<dbReference type="AlphaFoldDB" id="A0A2L2BQ16"/>
<evidence type="ECO:0000313" key="2">
    <source>
        <dbReference type="EMBL" id="AVG23744.1"/>
    </source>
</evidence>
<keyword evidence="1" id="KW-1133">Transmembrane helix</keyword>
<evidence type="ECO:0000313" key="3">
    <source>
        <dbReference type="Proteomes" id="UP000243077"/>
    </source>
</evidence>
<dbReference type="EMBL" id="CP026923">
    <property type="protein sequence ID" value="AVG23744.1"/>
    <property type="molecule type" value="Genomic_DNA"/>
</dbReference>
<keyword evidence="1" id="KW-0472">Membrane</keyword>
<dbReference type="OrthoDB" id="5057864at2"/>
<proteinExistence type="predicted"/>
<evidence type="ECO:0000256" key="1">
    <source>
        <dbReference type="SAM" id="Phobius"/>
    </source>
</evidence>
<dbReference type="RefSeq" id="WP_158665514.1">
    <property type="nucleotide sequence ID" value="NZ_CP026923.1"/>
</dbReference>